<dbReference type="KEGG" id="str:Sterm_1151"/>
<feature type="domain" description="HTH cro/C1-type" evidence="1">
    <location>
        <begin position="5"/>
        <end position="60"/>
    </location>
</feature>
<gene>
    <name evidence="2" type="ordered locus">Sterm_1151</name>
</gene>
<dbReference type="SUPFAM" id="SSF47413">
    <property type="entry name" value="lambda repressor-like DNA-binding domains"/>
    <property type="match status" value="1"/>
</dbReference>
<evidence type="ECO:0000313" key="3">
    <source>
        <dbReference type="Proteomes" id="UP000000845"/>
    </source>
</evidence>
<dbReference type="AlphaFoldDB" id="D1AFY4"/>
<dbReference type="RefSeq" id="WP_012860615.1">
    <property type="nucleotide sequence ID" value="NC_013517.1"/>
</dbReference>
<evidence type="ECO:0000313" key="2">
    <source>
        <dbReference type="EMBL" id="ACZ08019.1"/>
    </source>
</evidence>
<keyword evidence="3" id="KW-1185">Reference proteome</keyword>
<dbReference type="Proteomes" id="UP000000845">
    <property type="component" value="Chromosome"/>
</dbReference>
<accession>D1AFY4</accession>
<dbReference type="GO" id="GO:0003677">
    <property type="term" value="F:DNA binding"/>
    <property type="evidence" value="ECO:0007669"/>
    <property type="project" value="InterPro"/>
</dbReference>
<dbReference type="InterPro" id="IPR010982">
    <property type="entry name" value="Lambda_DNA-bd_dom_sf"/>
</dbReference>
<name>D1AFY4_SEBTE</name>
<reference evidence="3" key="1">
    <citation type="submission" date="2009-09" db="EMBL/GenBank/DDBJ databases">
        <title>The complete chromosome of Sebaldella termitidis ATCC 33386.</title>
        <authorList>
            <consortium name="US DOE Joint Genome Institute (JGI-PGF)"/>
            <person name="Lucas S."/>
            <person name="Copeland A."/>
            <person name="Lapidus A."/>
            <person name="Glavina del Rio T."/>
            <person name="Dalin E."/>
            <person name="Tice H."/>
            <person name="Bruce D."/>
            <person name="Goodwin L."/>
            <person name="Pitluck S."/>
            <person name="Kyrpides N."/>
            <person name="Mavromatis K."/>
            <person name="Ivanova N."/>
            <person name="Mikhailova N."/>
            <person name="Sims D."/>
            <person name="Meincke L."/>
            <person name="Brettin T."/>
            <person name="Detter J.C."/>
            <person name="Han C."/>
            <person name="Larimer F."/>
            <person name="Land M."/>
            <person name="Hauser L."/>
            <person name="Markowitz V."/>
            <person name="Cheng J.F."/>
            <person name="Hugenholtz P."/>
            <person name="Woyke T."/>
            <person name="Wu D."/>
            <person name="Eisen J.A."/>
        </authorList>
    </citation>
    <scope>NUCLEOTIDE SEQUENCE [LARGE SCALE GENOMIC DNA]</scope>
    <source>
        <strain evidence="3">ATCC 33386 / NCTC 11300</strain>
    </source>
</reference>
<dbReference type="CDD" id="cd00093">
    <property type="entry name" value="HTH_XRE"/>
    <property type="match status" value="1"/>
</dbReference>
<dbReference type="STRING" id="526218.Sterm_1151"/>
<dbReference type="InterPro" id="IPR001387">
    <property type="entry name" value="Cro/C1-type_HTH"/>
</dbReference>
<organism evidence="2 3">
    <name type="scientific">Sebaldella termitidis (strain ATCC 33386 / NCTC 11300)</name>
    <dbReference type="NCBI Taxonomy" id="526218"/>
    <lineage>
        <taxon>Bacteria</taxon>
        <taxon>Fusobacteriati</taxon>
        <taxon>Fusobacteriota</taxon>
        <taxon>Fusobacteriia</taxon>
        <taxon>Fusobacteriales</taxon>
        <taxon>Leptotrichiaceae</taxon>
        <taxon>Sebaldella</taxon>
    </lineage>
</organism>
<sequence length="206" mass="24365">MFLDLLKRHIEERGQRFSQIAKYLDKSVSYVNEIHKGRREIKLNDIVKFTEALELDFHDKVEFIELYLSEKYPELFKVLKMNVSAIESIPVLETENVLNYREKTESYMHIPVIYSNIKGVLAIKLEKDFLENKFLKDDYLILKLRENSGFTEECLGKYILYPEENGIYLDKLTENSGKYYFLVKNAEIPDTSKIIGYVIGKYTDIY</sequence>
<reference evidence="2 3" key="2">
    <citation type="journal article" date="2010" name="Stand. Genomic Sci.">
        <title>Complete genome sequence of Sebaldella termitidis type strain (NCTC 11300).</title>
        <authorList>
            <person name="Harmon-Smith M."/>
            <person name="Celia L."/>
            <person name="Chertkov O."/>
            <person name="Lapidus A."/>
            <person name="Copeland A."/>
            <person name="Glavina Del Rio T."/>
            <person name="Nolan M."/>
            <person name="Lucas S."/>
            <person name="Tice H."/>
            <person name="Cheng J.F."/>
            <person name="Han C."/>
            <person name="Detter J.C."/>
            <person name="Bruce D."/>
            <person name="Goodwin L."/>
            <person name="Pitluck S."/>
            <person name="Pati A."/>
            <person name="Liolios K."/>
            <person name="Ivanova N."/>
            <person name="Mavromatis K."/>
            <person name="Mikhailova N."/>
            <person name="Chen A."/>
            <person name="Palaniappan K."/>
            <person name="Land M."/>
            <person name="Hauser L."/>
            <person name="Chang Y.J."/>
            <person name="Jeffries C.D."/>
            <person name="Brettin T."/>
            <person name="Goker M."/>
            <person name="Beck B."/>
            <person name="Bristow J."/>
            <person name="Eisen J.A."/>
            <person name="Markowitz V."/>
            <person name="Hugenholtz P."/>
            <person name="Kyrpides N.C."/>
            <person name="Klenk H.P."/>
            <person name="Chen F."/>
        </authorList>
    </citation>
    <scope>NUCLEOTIDE SEQUENCE [LARGE SCALE GENOMIC DNA]</scope>
    <source>
        <strain evidence="3">ATCC 33386 / NCTC 11300</strain>
    </source>
</reference>
<dbReference type="SMART" id="SM00530">
    <property type="entry name" value="HTH_XRE"/>
    <property type="match status" value="1"/>
</dbReference>
<proteinExistence type="predicted"/>
<dbReference type="HOGENOM" id="CLU_1331169_0_0_0"/>
<dbReference type="EMBL" id="CP001739">
    <property type="protein sequence ID" value="ACZ08019.1"/>
    <property type="molecule type" value="Genomic_DNA"/>
</dbReference>
<evidence type="ECO:0000259" key="1">
    <source>
        <dbReference type="SMART" id="SM00530"/>
    </source>
</evidence>
<protein>
    <recommendedName>
        <fullName evidence="1">HTH cro/C1-type domain-containing protein</fullName>
    </recommendedName>
</protein>